<dbReference type="AlphaFoldDB" id="A0A7Y9J640"/>
<dbReference type="EMBL" id="JACCBN010000001">
    <property type="protein sequence ID" value="NYD36818.1"/>
    <property type="molecule type" value="Genomic_DNA"/>
</dbReference>
<proteinExistence type="predicted"/>
<comment type="caution">
    <text evidence="1">The sequence shown here is derived from an EMBL/GenBank/DDBJ whole genome shotgun (WGS) entry which is preliminary data.</text>
</comment>
<reference evidence="1 2" key="1">
    <citation type="submission" date="2020-07" db="EMBL/GenBank/DDBJ databases">
        <title>Sequencing the genomes of 1000 actinobacteria strains.</title>
        <authorList>
            <person name="Klenk H.-P."/>
        </authorList>
    </citation>
    <scope>NUCLEOTIDE SEQUENCE [LARGE SCALE GENOMIC DNA]</scope>
    <source>
        <strain evidence="1 2">DSM 45772</strain>
    </source>
</reference>
<sequence>MAGALMLDLSAGIVEDLTVVREVLDTDGDPTGQAVHVLEGCAVADRLPSSDEVNGRERTTRVADVRCPDRDADVRASDRFRRVGDPAGRAVWVVEGQPARSPFPGGGCVFVIALTTG</sequence>
<keyword evidence="2" id="KW-1185">Reference proteome</keyword>
<evidence type="ECO:0000313" key="1">
    <source>
        <dbReference type="EMBL" id="NYD36818.1"/>
    </source>
</evidence>
<organism evidence="1 2">
    <name type="scientific">Actinomycetospora corticicola</name>
    <dbReference type="NCBI Taxonomy" id="663602"/>
    <lineage>
        <taxon>Bacteria</taxon>
        <taxon>Bacillati</taxon>
        <taxon>Actinomycetota</taxon>
        <taxon>Actinomycetes</taxon>
        <taxon>Pseudonocardiales</taxon>
        <taxon>Pseudonocardiaceae</taxon>
        <taxon>Actinomycetospora</taxon>
    </lineage>
</organism>
<gene>
    <name evidence="1" type="ORF">BJ983_002920</name>
</gene>
<dbReference type="RefSeq" id="WP_179794442.1">
    <property type="nucleotide sequence ID" value="NZ_BAABHP010000021.1"/>
</dbReference>
<name>A0A7Y9J640_9PSEU</name>
<accession>A0A7Y9J640</accession>
<protein>
    <submittedName>
        <fullName evidence="1">Uncharacterized protein</fullName>
    </submittedName>
</protein>
<evidence type="ECO:0000313" key="2">
    <source>
        <dbReference type="Proteomes" id="UP000535890"/>
    </source>
</evidence>
<dbReference type="Proteomes" id="UP000535890">
    <property type="component" value="Unassembled WGS sequence"/>
</dbReference>